<evidence type="ECO:0008006" key="4">
    <source>
        <dbReference type="Google" id="ProtNLM"/>
    </source>
</evidence>
<keyword evidence="1" id="KW-1133">Transmembrane helix</keyword>
<organism evidence="2 3">
    <name type="scientific">Streptomyces tamarix</name>
    <dbReference type="NCBI Taxonomy" id="3078565"/>
    <lineage>
        <taxon>Bacteria</taxon>
        <taxon>Bacillati</taxon>
        <taxon>Actinomycetota</taxon>
        <taxon>Actinomycetes</taxon>
        <taxon>Kitasatosporales</taxon>
        <taxon>Streptomycetaceae</taxon>
        <taxon>Streptomyces</taxon>
    </lineage>
</organism>
<gene>
    <name evidence="2" type="ORF">RND61_03130</name>
</gene>
<accession>A0ABU3QEY3</accession>
<evidence type="ECO:0000313" key="3">
    <source>
        <dbReference type="Proteomes" id="UP001250181"/>
    </source>
</evidence>
<dbReference type="Pfam" id="PF02447">
    <property type="entry name" value="GntP_permease"/>
    <property type="match status" value="1"/>
</dbReference>
<protein>
    <recommendedName>
        <fullName evidence="4">Secreted protein</fullName>
    </recommendedName>
</protein>
<sequence>MTSPPEVDDSYSPAVRAAATVLLVIGVGGAFENAPVEAGTSDCVKDVTDSWSLSTLVPAGLVAAVFRVARVR</sequence>
<feature type="transmembrane region" description="Helical" evidence="1">
    <location>
        <begin position="51"/>
        <end position="69"/>
    </location>
</feature>
<reference evidence="2 3" key="1">
    <citation type="submission" date="2023-09" db="EMBL/GenBank/DDBJ databases">
        <title>Streptomyces sp. nov.: A antagonism against Alternaria gaisen Producing Streptochlin, Isolated from Tamarix root soil.</title>
        <authorList>
            <person name="Chen Y."/>
        </authorList>
    </citation>
    <scope>NUCLEOTIDE SEQUENCE [LARGE SCALE GENOMIC DNA]</scope>
    <source>
        <strain evidence="2 3">TRM76323</strain>
    </source>
</reference>
<keyword evidence="1" id="KW-0812">Transmembrane</keyword>
<evidence type="ECO:0000313" key="2">
    <source>
        <dbReference type="EMBL" id="MDT9681073.1"/>
    </source>
</evidence>
<name>A0ABU3QEY3_9ACTN</name>
<dbReference type="EMBL" id="JAWCTQ010000002">
    <property type="protein sequence ID" value="MDT9681073.1"/>
    <property type="molecule type" value="Genomic_DNA"/>
</dbReference>
<keyword evidence="3" id="KW-1185">Reference proteome</keyword>
<evidence type="ECO:0000256" key="1">
    <source>
        <dbReference type="SAM" id="Phobius"/>
    </source>
</evidence>
<dbReference type="InterPro" id="IPR003474">
    <property type="entry name" value="Glcn_transporter"/>
</dbReference>
<dbReference type="Proteomes" id="UP001250181">
    <property type="component" value="Unassembled WGS sequence"/>
</dbReference>
<comment type="caution">
    <text evidence="2">The sequence shown here is derived from an EMBL/GenBank/DDBJ whole genome shotgun (WGS) entry which is preliminary data.</text>
</comment>
<dbReference type="RefSeq" id="WP_315876062.1">
    <property type="nucleotide sequence ID" value="NZ_JAWCTQ010000002.1"/>
</dbReference>
<keyword evidence="1" id="KW-0472">Membrane</keyword>
<feature type="transmembrane region" description="Helical" evidence="1">
    <location>
        <begin position="12"/>
        <end position="31"/>
    </location>
</feature>
<proteinExistence type="predicted"/>